<dbReference type="InterPro" id="IPR004622">
    <property type="entry name" value="DNA_pol_HolB"/>
</dbReference>
<dbReference type="GO" id="GO:0006261">
    <property type="term" value="P:DNA-templated DNA replication"/>
    <property type="evidence" value="ECO:0007669"/>
    <property type="project" value="TreeGrafter"/>
</dbReference>
<dbReference type="GO" id="GO:0003887">
    <property type="term" value="F:DNA-directed DNA polymerase activity"/>
    <property type="evidence" value="ECO:0007669"/>
    <property type="project" value="UniProtKB-EC"/>
</dbReference>
<dbReference type="InterPro" id="IPR050238">
    <property type="entry name" value="DNA_Rep/Repair_Clamp_Loader"/>
</dbReference>
<sequence>MSELSLKALSFEEIRGQERALFLLEKAISSGRLPHAYLFVGPPGVGRETTALSFFGRLICLEGRFCKSCLPCRKFLRGVHPDVEILAPQGKNIKIEQIRALEGKLYFQPLEGQRRLILLPQAELLTREAANALLKSLEEPPPYTLFVLLAQTTEAILPTIVSRCQLVRFRPLSSSVLKELLIERFEKLPEEAEGLAVLAEGSLGRALRLAEKGMLEELFRFVQAVSAGRPSYLVNMAEAIAALKEEQPLFWELVLLWLRRAWLSYLGLCAYPTLLPARPPRAFIPAASQKIMKIFPGLEANLNPELLTLSLLTELARLWGETKGLEVSTQGAGAA</sequence>
<proteinExistence type="predicted"/>
<accession>A0A7V5U2Q3</accession>
<dbReference type="InterPro" id="IPR027417">
    <property type="entry name" value="P-loop_NTPase"/>
</dbReference>
<gene>
    <name evidence="1" type="primary">holB</name>
    <name evidence="1" type="ORF">ENJ96_06045</name>
</gene>
<dbReference type="NCBIfam" id="TIGR00678">
    <property type="entry name" value="holB"/>
    <property type="match status" value="1"/>
</dbReference>
<comment type="caution">
    <text evidence="1">The sequence shown here is derived from an EMBL/GenBank/DDBJ whole genome shotgun (WGS) entry which is preliminary data.</text>
</comment>
<keyword evidence="1" id="KW-0548">Nucleotidyltransferase</keyword>
<dbReference type="PANTHER" id="PTHR11669">
    <property type="entry name" value="REPLICATION FACTOR C / DNA POLYMERASE III GAMMA-TAU SUBUNIT"/>
    <property type="match status" value="1"/>
</dbReference>
<organism evidence="1">
    <name type="scientific">Thermodesulfatator atlanticus</name>
    <dbReference type="NCBI Taxonomy" id="501497"/>
    <lineage>
        <taxon>Bacteria</taxon>
        <taxon>Pseudomonadati</taxon>
        <taxon>Thermodesulfobacteriota</taxon>
        <taxon>Thermodesulfobacteria</taxon>
        <taxon>Thermodesulfobacteriales</taxon>
        <taxon>Thermodesulfatatoraceae</taxon>
        <taxon>Thermodesulfatator</taxon>
    </lineage>
</organism>
<dbReference type="Proteomes" id="UP000886101">
    <property type="component" value="Unassembled WGS sequence"/>
</dbReference>
<name>A0A7V5U2Q3_9BACT</name>
<dbReference type="EMBL" id="DROK01000172">
    <property type="protein sequence ID" value="HHI97395.1"/>
    <property type="molecule type" value="Genomic_DNA"/>
</dbReference>
<dbReference type="Pfam" id="PF13177">
    <property type="entry name" value="DNA_pol3_delta2"/>
    <property type="match status" value="1"/>
</dbReference>
<evidence type="ECO:0000313" key="1">
    <source>
        <dbReference type="EMBL" id="HHI97395.1"/>
    </source>
</evidence>
<dbReference type="AlphaFoldDB" id="A0A7V5U2Q3"/>
<dbReference type="Gene3D" id="3.40.50.300">
    <property type="entry name" value="P-loop containing nucleotide triphosphate hydrolases"/>
    <property type="match status" value="1"/>
</dbReference>
<dbReference type="GO" id="GO:0008408">
    <property type="term" value="F:3'-5' exonuclease activity"/>
    <property type="evidence" value="ECO:0007669"/>
    <property type="project" value="InterPro"/>
</dbReference>
<dbReference type="PANTHER" id="PTHR11669:SF8">
    <property type="entry name" value="DNA POLYMERASE III SUBUNIT DELTA"/>
    <property type="match status" value="1"/>
</dbReference>
<keyword evidence="1" id="KW-0808">Transferase</keyword>
<reference evidence="1" key="1">
    <citation type="journal article" date="2020" name="mSystems">
        <title>Genome- and Community-Level Interaction Insights into Carbon Utilization and Element Cycling Functions of Hydrothermarchaeota in Hydrothermal Sediment.</title>
        <authorList>
            <person name="Zhou Z."/>
            <person name="Liu Y."/>
            <person name="Xu W."/>
            <person name="Pan J."/>
            <person name="Luo Z.H."/>
            <person name="Li M."/>
        </authorList>
    </citation>
    <scope>NUCLEOTIDE SEQUENCE [LARGE SCALE GENOMIC DNA]</scope>
    <source>
        <strain evidence="1">HyVt-533</strain>
    </source>
</reference>
<dbReference type="SUPFAM" id="SSF52540">
    <property type="entry name" value="P-loop containing nucleoside triphosphate hydrolases"/>
    <property type="match status" value="1"/>
</dbReference>
<dbReference type="EC" id="2.7.7.7" evidence="1"/>
<protein>
    <submittedName>
        <fullName evidence="1">DNA polymerase III subunit delta</fullName>
        <ecNumber evidence="1">2.7.7.7</ecNumber>
    </submittedName>
</protein>